<dbReference type="PANTHER" id="PTHR19278:SF9">
    <property type="entry name" value="URIDINE 5'-MONOPHOSPHATE SYNTHASE"/>
    <property type="match status" value="1"/>
</dbReference>
<evidence type="ECO:0000313" key="8">
    <source>
        <dbReference type="Proteomes" id="UP000324233"/>
    </source>
</evidence>
<evidence type="ECO:0000256" key="6">
    <source>
        <dbReference type="HAMAP-Rule" id="MF_01208"/>
    </source>
</evidence>
<dbReference type="InterPro" id="IPR000836">
    <property type="entry name" value="PRTase_dom"/>
</dbReference>
<evidence type="ECO:0000313" key="7">
    <source>
        <dbReference type="EMBL" id="QEH34128.1"/>
    </source>
</evidence>
<comment type="cofactor">
    <cofactor evidence="6">
        <name>Mg(2+)</name>
        <dbReference type="ChEBI" id="CHEBI:18420"/>
    </cofactor>
</comment>
<dbReference type="Proteomes" id="UP000324233">
    <property type="component" value="Chromosome"/>
</dbReference>
<keyword evidence="6" id="KW-0460">Magnesium</keyword>
<keyword evidence="4 6" id="KW-0808">Transferase</keyword>
<feature type="binding site" evidence="6">
    <location>
        <position position="162"/>
    </location>
    <ligand>
        <name>orotate</name>
        <dbReference type="ChEBI" id="CHEBI:30839"/>
    </ligand>
</feature>
<evidence type="ECO:0000256" key="2">
    <source>
        <dbReference type="ARBA" id="ARBA00011971"/>
    </source>
</evidence>
<feature type="binding site" evidence="6">
    <location>
        <position position="110"/>
    </location>
    <ligand>
        <name>5-phospho-alpha-D-ribose 1-diphosphate</name>
        <dbReference type="ChEBI" id="CHEBI:58017"/>
        <note>ligand shared between dimeric partners</note>
    </ligand>
</feature>
<dbReference type="CDD" id="cd06223">
    <property type="entry name" value="PRTases_typeI"/>
    <property type="match status" value="1"/>
</dbReference>
<dbReference type="GO" id="GO:0019856">
    <property type="term" value="P:pyrimidine nucleobase biosynthetic process"/>
    <property type="evidence" value="ECO:0007669"/>
    <property type="project" value="TreeGrafter"/>
</dbReference>
<dbReference type="GO" id="GO:0000287">
    <property type="term" value="F:magnesium ion binding"/>
    <property type="evidence" value="ECO:0007669"/>
    <property type="project" value="UniProtKB-UniRule"/>
</dbReference>
<feature type="binding site" description="in other chain" evidence="6">
    <location>
        <begin position="130"/>
        <end position="138"/>
    </location>
    <ligand>
        <name>5-phospho-alpha-D-ribose 1-diphosphate</name>
        <dbReference type="ChEBI" id="CHEBI:58017"/>
        <note>ligand shared between dimeric partners</note>
    </ligand>
</feature>
<dbReference type="GO" id="GO:0004588">
    <property type="term" value="F:orotate phosphoribosyltransferase activity"/>
    <property type="evidence" value="ECO:0007669"/>
    <property type="project" value="UniProtKB-UniRule"/>
</dbReference>
<evidence type="ECO:0000256" key="5">
    <source>
        <dbReference type="ARBA" id="ARBA00022975"/>
    </source>
</evidence>
<dbReference type="HAMAP" id="MF_01208">
    <property type="entry name" value="PyrE"/>
    <property type="match status" value="1"/>
</dbReference>
<comment type="pathway">
    <text evidence="1 6">Pyrimidine metabolism; UMP biosynthesis via de novo pathway; UMP from orotate: step 1/2.</text>
</comment>
<dbReference type="SUPFAM" id="SSF53271">
    <property type="entry name" value="PRTase-like"/>
    <property type="match status" value="1"/>
</dbReference>
<keyword evidence="3 6" id="KW-0328">Glycosyltransferase</keyword>
<reference evidence="7 8" key="1">
    <citation type="submission" date="2019-08" db="EMBL/GenBank/DDBJ databases">
        <title>Deep-cultivation of Planctomycetes and their phenomic and genomic characterization uncovers novel biology.</title>
        <authorList>
            <person name="Wiegand S."/>
            <person name="Jogler M."/>
            <person name="Boedeker C."/>
            <person name="Pinto D."/>
            <person name="Vollmers J."/>
            <person name="Rivas-Marin E."/>
            <person name="Kohn T."/>
            <person name="Peeters S.H."/>
            <person name="Heuer A."/>
            <person name="Rast P."/>
            <person name="Oberbeckmann S."/>
            <person name="Bunk B."/>
            <person name="Jeske O."/>
            <person name="Meyerdierks A."/>
            <person name="Storesund J.E."/>
            <person name="Kallscheuer N."/>
            <person name="Luecker S."/>
            <person name="Lage O.M."/>
            <person name="Pohl T."/>
            <person name="Merkel B.J."/>
            <person name="Hornburger P."/>
            <person name="Mueller R.-W."/>
            <person name="Bruemmer F."/>
            <person name="Labrenz M."/>
            <person name="Spormann A.M."/>
            <person name="Op den Camp H."/>
            <person name="Overmann J."/>
            <person name="Amann R."/>
            <person name="Jetten M.S.M."/>
            <person name="Mascher T."/>
            <person name="Medema M.H."/>
            <person name="Devos D.P."/>
            <person name="Kaster A.-K."/>
            <person name="Ovreas L."/>
            <person name="Rohde M."/>
            <person name="Galperin M.Y."/>
            <person name="Jogler C."/>
        </authorList>
    </citation>
    <scope>NUCLEOTIDE SEQUENCE [LARGE SCALE GENOMIC DNA]</scope>
    <source>
        <strain evidence="7 8">OJF2</strain>
    </source>
</reference>
<keyword evidence="8" id="KW-1185">Reference proteome</keyword>
<dbReference type="InterPro" id="IPR023031">
    <property type="entry name" value="OPRT"/>
</dbReference>
<feature type="binding site" description="in other chain" evidence="6">
    <location>
        <position position="105"/>
    </location>
    <ligand>
        <name>5-phospho-alpha-D-ribose 1-diphosphate</name>
        <dbReference type="ChEBI" id="CHEBI:58017"/>
        <note>ligand shared between dimeric partners</note>
    </ligand>
</feature>
<dbReference type="GO" id="GO:0044205">
    <property type="term" value="P:'de novo' UMP biosynthetic process"/>
    <property type="evidence" value="ECO:0007669"/>
    <property type="project" value="UniProtKB-UniRule"/>
</dbReference>
<organism evidence="7 8">
    <name type="scientific">Aquisphaera giovannonii</name>
    <dbReference type="NCBI Taxonomy" id="406548"/>
    <lineage>
        <taxon>Bacteria</taxon>
        <taxon>Pseudomonadati</taxon>
        <taxon>Planctomycetota</taxon>
        <taxon>Planctomycetia</taxon>
        <taxon>Isosphaerales</taxon>
        <taxon>Isosphaeraceae</taxon>
        <taxon>Aquisphaera</taxon>
    </lineage>
</organism>
<sequence length="194" mass="20122">MADLTWDDAARSRLIDVLKRDALRLGSFTLASGRSSHYYIDGRKVTLSAEGARLIALGVIDRLAAHPELAAVGGLTMGADPIVGATLALAPWHGRGDLRGFLVRKQAKSHGMGNLVEGPLASGSAVAILDDVATTGGSSLQAIEAVEAMGCKVALVVVVLDRLEGAADAFRAKGIPFHPLLTIRDLGVEPLAPA</sequence>
<dbReference type="OrthoDB" id="4213751at2"/>
<dbReference type="Gene3D" id="3.40.50.2020">
    <property type="match status" value="1"/>
</dbReference>
<dbReference type="AlphaFoldDB" id="A0A5B9W0N3"/>
<name>A0A5B9W0N3_9BACT</name>
<comment type="subunit">
    <text evidence="6">Homodimer.</text>
</comment>
<comment type="caution">
    <text evidence="6">Lacks conserved residue(s) required for the propagation of feature annotation.</text>
</comment>
<dbReference type="UniPathway" id="UPA00070">
    <property type="reaction ID" value="UER00119"/>
</dbReference>
<dbReference type="EC" id="2.4.2.10" evidence="2 6"/>
<comment type="similarity">
    <text evidence="6">Belongs to the purine/pyrimidine phosphoribosyltransferase family. PyrE subfamily.</text>
</comment>
<keyword evidence="5 6" id="KW-0665">Pyrimidine biosynthesis</keyword>
<feature type="binding site" evidence="6">
    <location>
        <position position="104"/>
    </location>
    <ligand>
        <name>5-phospho-alpha-D-ribose 1-diphosphate</name>
        <dbReference type="ChEBI" id="CHEBI:58017"/>
        <note>ligand shared between dimeric partners</note>
    </ligand>
</feature>
<evidence type="ECO:0000256" key="4">
    <source>
        <dbReference type="ARBA" id="ARBA00022679"/>
    </source>
</evidence>
<comment type="function">
    <text evidence="6">Catalyzes the transfer of a ribosyl phosphate group from 5-phosphoribose 1-diphosphate to orotate, leading to the formation of orotidine monophosphate (OMP).</text>
</comment>
<dbReference type="PANTHER" id="PTHR19278">
    <property type="entry name" value="OROTATE PHOSPHORIBOSYLTRANSFERASE"/>
    <property type="match status" value="1"/>
</dbReference>
<dbReference type="NCBIfam" id="TIGR00336">
    <property type="entry name" value="pyrE"/>
    <property type="match status" value="1"/>
</dbReference>
<dbReference type="RefSeq" id="WP_148594094.1">
    <property type="nucleotide sequence ID" value="NZ_CP042997.1"/>
</dbReference>
<proteinExistence type="inferred from homology"/>
<evidence type="ECO:0000256" key="3">
    <source>
        <dbReference type="ARBA" id="ARBA00022676"/>
    </source>
</evidence>
<dbReference type="InterPro" id="IPR004467">
    <property type="entry name" value="Or_phspho_trans_dom"/>
</dbReference>
<protein>
    <recommendedName>
        <fullName evidence="2 6">Orotate phosphoribosyltransferase</fullName>
        <shortName evidence="6">OPRT</shortName>
        <shortName evidence="6">OPRTase</shortName>
        <ecNumber evidence="2 6">2.4.2.10</ecNumber>
    </recommendedName>
</protein>
<comment type="catalytic activity">
    <reaction evidence="6">
        <text>orotidine 5'-phosphate + diphosphate = orotate + 5-phospho-alpha-D-ribose 1-diphosphate</text>
        <dbReference type="Rhea" id="RHEA:10380"/>
        <dbReference type="ChEBI" id="CHEBI:30839"/>
        <dbReference type="ChEBI" id="CHEBI:33019"/>
        <dbReference type="ChEBI" id="CHEBI:57538"/>
        <dbReference type="ChEBI" id="CHEBI:58017"/>
        <dbReference type="EC" id="2.4.2.10"/>
    </reaction>
</comment>
<accession>A0A5B9W0N3</accession>
<feature type="binding site" evidence="6">
    <location>
        <position position="108"/>
    </location>
    <ligand>
        <name>5-phospho-alpha-D-ribose 1-diphosphate</name>
        <dbReference type="ChEBI" id="CHEBI:58017"/>
        <note>ligand shared between dimeric partners</note>
    </ligand>
</feature>
<feature type="binding site" evidence="6">
    <location>
        <position position="134"/>
    </location>
    <ligand>
        <name>orotate</name>
        <dbReference type="ChEBI" id="CHEBI:30839"/>
    </ligand>
</feature>
<dbReference type="InterPro" id="IPR029057">
    <property type="entry name" value="PRTase-like"/>
</dbReference>
<gene>
    <name evidence="6 7" type="primary">pyrE</name>
    <name evidence="7" type="ORF">OJF2_26630</name>
</gene>
<dbReference type="KEGG" id="agv:OJF2_26630"/>
<evidence type="ECO:0000256" key="1">
    <source>
        <dbReference type="ARBA" id="ARBA00004889"/>
    </source>
</evidence>
<dbReference type="EMBL" id="CP042997">
    <property type="protein sequence ID" value="QEH34128.1"/>
    <property type="molecule type" value="Genomic_DNA"/>
</dbReference>